<feature type="compositionally biased region" description="Low complexity" evidence="1">
    <location>
        <begin position="103"/>
        <end position="113"/>
    </location>
</feature>
<accession>A0A6A6BCF3</accession>
<dbReference type="SUPFAM" id="SSF101690">
    <property type="entry name" value="PAZ domain"/>
    <property type="match status" value="1"/>
</dbReference>
<feature type="compositionally biased region" description="Polar residues" evidence="1">
    <location>
        <begin position="71"/>
        <end position="84"/>
    </location>
</feature>
<gene>
    <name evidence="3" type="ORF">K452DRAFT_309060</name>
</gene>
<evidence type="ECO:0000259" key="2">
    <source>
        <dbReference type="PROSITE" id="PS50822"/>
    </source>
</evidence>
<sequence length="1156" mass="129963">MDDDRCGRCGARHPTDKCTAKTILLKKFWPAAKIEEKREKENEWHDKDKSRPWINIEADKCKDDKTGKPILNTQLRAQPRSGSTPAQAGNAAVQPAPPPPAQEQPTDETPQPEDQQKVPPPATPDAVSEKSPWGNPMKPASSPQAKISTDADRDVPAKSISQSNTAQVAMSDTMQTKPVNKPQRMTFPPPKFEMPKAVFANAENKSIHRNQTHSMKELDAKVNYEKNAPEADIESKSRRKEFGFQNETEVTTNYVWVRSVPPQLHEYKIEIGLVKIKTQGEDAPKTKEIKRRSELRQVFEGLRESYPLSGKDDWATDFSYVWSVSELFKGTELTLRDFEYRKQSGKRAVISDVIFKLQQIHSFADGVRGLIHRPDNTNNTANQTNSTGVAQKLRALNAIVSRYMSLSTDSTTQVGANRFFLNHGYTNLGSSPLLAVRGYFSSLRPGMSKMLININTSTSVFFKPILVSEFLERAKRDCNLTRDVAKRILKGVTVRITYNRPWTGDGDDPGDDPNAEVNRRRVIAGFGDLPENQTFKKDGKITNVFDYFREQGAPLRRGDSQCVNVGVAKPGCECWIPAQLLEIVYPQPFTSVLPSMLTRDMLRAALRRPAENAYLILSEGLVHLGIVDDPTKVQRKLSAKNKPFNLKEDISFDVDDKLINVPAHFLPQPKLNYGRNQSLNIRSASWNLVQGRGNEVAHQFVQSSHLPGIFILDLCYPHWRFEDIKTLASNLVDTLKAHGITVGAGRASKPGTVSINRGGSFNESAVALVKRFETYMKQAAVTLVLLPKGDDNDIYAAVKKACDAKGLLTICTKGTPSQLTNGQRLSNLALKYSLKTGGRPHDVDRKSSGSFPSEDTMVLGADVTHPARGAVQGCPSVAAVVGSFDKHFINYAGSMRLQRSKSEIIAGMHAMVTELLQIYKGKNSNRLPRNIIFYRDGVSEVQYQDVRKNEIKAIRDAWEDIHREDTAKRGTVKKDNTEETVKITCLVVGKRHHTRFYPKNERDKDRTNNTRPGLVVDSVITHPYCYDFFLQAHAALQGTARPAHYFLLRNDMELKEKQLVEVTHNLCYVYGIATKGISYCAPAYLADKLCERGRAYIRDWLLYRSYTIPPSTAHETIEHWHTRIANELMSHTDYNDQSGSRKNPWHPSLDDKMFWV</sequence>
<name>A0A6A6BCF3_9PEZI</name>
<evidence type="ECO:0000313" key="4">
    <source>
        <dbReference type="Proteomes" id="UP000799438"/>
    </source>
</evidence>
<dbReference type="InterPro" id="IPR036397">
    <property type="entry name" value="RNaseH_sf"/>
</dbReference>
<dbReference type="OrthoDB" id="10252740at2759"/>
<dbReference type="Pfam" id="PF02171">
    <property type="entry name" value="Piwi"/>
    <property type="match status" value="1"/>
</dbReference>
<dbReference type="RefSeq" id="XP_033396991.1">
    <property type="nucleotide sequence ID" value="XM_033543219.1"/>
</dbReference>
<dbReference type="InterPro" id="IPR036085">
    <property type="entry name" value="PAZ_dom_sf"/>
</dbReference>
<dbReference type="SUPFAM" id="SSF53098">
    <property type="entry name" value="Ribonuclease H-like"/>
    <property type="match status" value="1"/>
</dbReference>
<protein>
    <recommendedName>
        <fullName evidence="2">Piwi domain-containing protein</fullName>
    </recommendedName>
</protein>
<evidence type="ECO:0000256" key="1">
    <source>
        <dbReference type="SAM" id="MobiDB-lite"/>
    </source>
</evidence>
<dbReference type="Proteomes" id="UP000799438">
    <property type="component" value="Unassembled WGS sequence"/>
</dbReference>
<feature type="compositionally biased region" description="Low complexity" evidence="1">
    <location>
        <begin position="85"/>
        <end position="94"/>
    </location>
</feature>
<dbReference type="PROSITE" id="PS50822">
    <property type="entry name" value="PIWI"/>
    <property type="match status" value="1"/>
</dbReference>
<feature type="compositionally biased region" description="Polar residues" evidence="1">
    <location>
        <begin position="159"/>
        <end position="178"/>
    </location>
</feature>
<feature type="domain" description="Piwi" evidence="2">
    <location>
        <begin position="781"/>
        <end position="1098"/>
    </location>
</feature>
<dbReference type="AlphaFoldDB" id="A0A6A6BCF3"/>
<reference evidence="3" key="1">
    <citation type="journal article" date="2020" name="Stud. Mycol.">
        <title>101 Dothideomycetes genomes: a test case for predicting lifestyles and emergence of pathogens.</title>
        <authorList>
            <person name="Haridas S."/>
            <person name="Albert R."/>
            <person name="Binder M."/>
            <person name="Bloem J."/>
            <person name="Labutti K."/>
            <person name="Salamov A."/>
            <person name="Andreopoulos B."/>
            <person name="Baker S."/>
            <person name="Barry K."/>
            <person name="Bills G."/>
            <person name="Bluhm B."/>
            <person name="Cannon C."/>
            <person name="Castanera R."/>
            <person name="Culley D."/>
            <person name="Daum C."/>
            <person name="Ezra D."/>
            <person name="Gonzalez J."/>
            <person name="Henrissat B."/>
            <person name="Kuo A."/>
            <person name="Liang C."/>
            <person name="Lipzen A."/>
            <person name="Lutzoni F."/>
            <person name="Magnuson J."/>
            <person name="Mondo S."/>
            <person name="Nolan M."/>
            <person name="Ohm R."/>
            <person name="Pangilinan J."/>
            <person name="Park H.-J."/>
            <person name="Ramirez L."/>
            <person name="Alfaro M."/>
            <person name="Sun H."/>
            <person name="Tritt A."/>
            <person name="Yoshinaga Y."/>
            <person name="Zwiers L.-H."/>
            <person name="Turgeon B."/>
            <person name="Goodwin S."/>
            <person name="Spatafora J."/>
            <person name="Crous P."/>
            <person name="Grigoriev I."/>
        </authorList>
    </citation>
    <scope>NUCLEOTIDE SEQUENCE</scope>
    <source>
        <strain evidence="3">CBS 121167</strain>
    </source>
</reference>
<dbReference type="Gene3D" id="2.170.260.10">
    <property type="entry name" value="paz domain"/>
    <property type="match status" value="1"/>
</dbReference>
<feature type="region of interest" description="Disordered" evidence="1">
    <location>
        <begin position="35"/>
        <end position="192"/>
    </location>
</feature>
<dbReference type="EMBL" id="ML995487">
    <property type="protein sequence ID" value="KAF2141278.1"/>
    <property type="molecule type" value="Genomic_DNA"/>
</dbReference>
<dbReference type="InterPro" id="IPR014811">
    <property type="entry name" value="ArgoL1"/>
</dbReference>
<organism evidence="3 4">
    <name type="scientific">Aplosporella prunicola CBS 121167</name>
    <dbReference type="NCBI Taxonomy" id="1176127"/>
    <lineage>
        <taxon>Eukaryota</taxon>
        <taxon>Fungi</taxon>
        <taxon>Dikarya</taxon>
        <taxon>Ascomycota</taxon>
        <taxon>Pezizomycotina</taxon>
        <taxon>Dothideomycetes</taxon>
        <taxon>Dothideomycetes incertae sedis</taxon>
        <taxon>Botryosphaeriales</taxon>
        <taxon>Aplosporellaceae</taxon>
        <taxon>Aplosporella</taxon>
    </lineage>
</organism>
<dbReference type="SMART" id="SM01163">
    <property type="entry name" value="DUF1785"/>
    <property type="match status" value="1"/>
</dbReference>
<dbReference type="PANTHER" id="PTHR22891">
    <property type="entry name" value="EUKARYOTIC TRANSLATION INITIATION FACTOR 2C"/>
    <property type="match status" value="1"/>
</dbReference>
<dbReference type="Gene3D" id="3.30.420.10">
    <property type="entry name" value="Ribonuclease H-like superfamily/Ribonuclease H"/>
    <property type="match status" value="1"/>
</dbReference>
<keyword evidence="4" id="KW-1185">Reference proteome</keyword>
<dbReference type="Pfam" id="PF08699">
    <property type="entry name" value="ArgoL1"/>
    <property type="match status" value="1"/>
</dbReference>
<dbReference type="SMART" id="SM00950">
    <property type="entry name" value="Piwi"/>
    <property type="match status" value="1"/>
</dbReference>
<dbReference type="InterPro" id="IPR012337">
    <property type="entry name" value="RNaseH-like_sf"/>
</dbReference>
<feature type="compositionally biased region" description="Basic and acidic residues" evidence="1">
    <location>
        <begin position="35"/>
        <end position="67"/>
    </location>
</feature>
<dbReference type="Gene3D" id="3.40.50.2300">
    <property type="match status" value="1"/>
</dbReference>
<dbReference type="GeneID" id="54300716"/>
<proteinExistence type="predicted"/>
<dbReference type="InterPro" id="IPR003165">
    <property type="entry name" value="Piwi"/>
</dbReference>
<evidence type="ECO:0000313" key="3">
    <source>
        <dbReference type="EMBL" id="KAF2141278.1"/>
    </source>
</evidence>
<dbReference type="GO" id="GO:0003676">
    <property type="term" value="F:nucleic acid binding"/>
    <property type="evidence" value="ECO:0007669"/>
    <property type="project" value="InterPro"/>
</dbReference>